<proteinExistence type="predicted"/>
<protein>
    <submittedName>
        <fullName evidence="3">Uncharacterized protein</fullName>
    </submittedName>
</protein>
<evidence type="ECO:0000313" key="3">
    <source>
        <dbReference type="EMBL" id="KAK7208186.1"/>
    </source>
</evidence>
<feature type="region of interest" description="Disordered" evidence="1">
    <location>
        <begin position="54"/>
        <end position="144"/>
    </location>
</feature>
<feature type="compositionally biased region" description="Basic and acidic residues" evidence="1">
    <location>
        <begin position="114"/>
        <end position="127"/>
    </location>
</feature>
<dbReference type="GeneID" id="90037289"/>
<keyword evidence="2" id="KW-1133">Transmembrane helix</keyword>
<keyword evidence="2" id="KW-0472">Membrane</keyword>
<feature type="compositionally biased region" description="Low complexity" evidence="1">
    <location>
        <begin position="325"/>
        <end position="337"/>
    </location>
</feature>
<feature type="compositionally biased region" description="Low complexity" evidence="1">
    <location>
        <begin position="206"/>
        <end position="217"/>
    </location>
</feature>
<comment type="caution">
    <text evidence="3">The sequence shown here is derived from an EMBL/GenBank/DDBJ whole genome shotgun (WGS) entry which is preliminary data.</text>
</comment>
<feature type="compositionally biased region" description="Polar residues" evidence="1">
    <location>
        <begin position="90"/>
        <end position="108"/>
    </location>
</feature>
<feature type="region of interest" description="Disordered" evidence="1">
    <location>
        <begin position="249"/>
        <end position="281"/>
    </location>
</feature>
<organism evidence="3 4">
    <name type="scientific">Myxozyma melibiosi</name>
    <dbReference type="NCBI Taxonomy" id="54550"/>
    <lineage>
        <taxon>Eukaryota</taxon>
        <taxon>Fungi</taxon>
        <taxon>Dikarya</taxon>
        <taxon>Ascomycota</taxon>
        <taxon>Saccharomycotina</taxon>
        <taxon>Lipomycetes</taxon>
        <taxon>Lipomycetales</taxon>
        <taxon>Lipomycetaceae</taxon>
        <taxon>Myxozyma</taxon>
    </lineage>
</organism>
<sequence length="425" mass="45702">MRRNLAASIRVACIVSVTRLFLLLHNICTIFILTPLELAIALLRPLCPPSVFKTPESEREADDEQVDESTEAPVHSDARARKARARAATLPSTSSRPGDDASVSTYPTAPQPTPREDAYLSDSDARSQRLPLPIIEDAGDSPHNRMRRYLRSSFPRSFLPHSRSDPNVSTLSHRRVTSSPISGVGIPLPPSGVATPASSTILPPGRRSTSHSSSTAAQELPPSSPRASDTIILTDKKFSALCQSSFRNLRHSRSGQSDDGDSEHPVSATASSVSSAAVEEVIGEDSQTSRFVRFFQVKSRQPVSEGERNGGSGDESVVFSMKEASSSTSSLGTKLSTAFRSRKQHVPLCEDPEPTRSSSGTLDRVPDDVSSTPGTSSQPESVASSEAAQPLSHAHPLNEDSVSSPSSSFSRRHLRRVIKPPRNPV</sequence>
<feature type="compositionally biased region" description="Acidic residues" evidence="1">
    <location>
        <begin position="59"/>
        <end position="70"/>
    </location>
</feature>
<dbReference type="RefSeq" id="XP_064771219.1">
    <property type="nucleotide sequence ID" value="XM_064911777.1"/>
</dbReference>
<gene>
    <name evidence="3" type="ORF">BZA70DRAFT_273112</name>
</gene>
<feature type="compositionally biased region" description="Polar residues" evidence="1">
    <location>
        <begin position="165"/>
        <end position="181"/>
    </location>
</feature>
<dbReference type="EMBL" id="JBBJBU010000001">
    <property type="protein sequence ID" value="KAK7208186.1"/>
    <property type="molecule type" value="Genomic_DNA"/>
</dbReference>
<feature type="transmembrane region" description="Helical" evidence="2">
    <location>
        <begin position="20"/>
        <end position="43"/>
    </location>
</feature>
<feature type="compositionally biased region" description="Low complexity" evidence="1">
    <location>
        <begin position="266"/>
        <end position="280"/>
    </location>
</feature>
<evidence type="ECO:0000313" key="4">
    <source>
        <dbReference type="Proteomes" id="UP001498771"/>
    </source>
</evidence>
<keyword evidence="2" id="KW-0812">Transmembrane</keyword>
<dbReference type="Proteomes" id="UP001498771">
    <property type="component" value="Unassembled WGS sequence"/>
</dbReference>
<feature type="region of interest" description="Disordered" evidence="1">
    <location>
        <begin position="323"/>
        <end position="425"/>
    </location>
</feature>
<accession>A0ABR1FED2</accession>
<feature type="compositionally biased region" description="Polar residues" evidence="1">
    <location>
        <begin position="369"/>
        <end position="387"/>
    </location>
</feature>
<feature type="region of interest" description="Disordered" evidence="1">
    <location>
        <begin position="156"/>
        <end position="228"/>
    </location>
</feature>
<keyword evidence="4" id="KW-1185">Reference proteome</keyword>
<evidence type="ECO:0000256" key="1">
    <source>
        <dbReference type="SAM" id="MobiDB-lite"/>
    </source>
</evidence>
<feature type="compositionally biased region" description="Basic residues" evidence="1">
    <location>
        <begin position="410"/>
        <end position="419"/>
    </location>
</feature>
<name>A0ABR1FED2_9ASCO</name>
<evidence type="ECO:0000256" key="2">
    <source>
        <dbReference type="SAM" id="Phobius"/>
    </source>
</evidence>
<reference evidence="3 4" key="1">
    <citation type="submission" date="2024-03" db="EMBL/GenBank/DDBJ databases">
        <title>Genome-scale model development and genomic sequencing of the oleaginous clade Lipomyces.</title>
        <authorList>
            <consortium name="Lawrence Berkeley National Laboratory"/>
            <person name="Czajka J.J."/>
            <person name="Han Y."/>
            <person name="Kim J."/>
            <person name="Mondo S.J."/>
            <person name="Hofstad B.A."/>
            <person name="Robles A."/>
            <person name="Haridas S."/>
            <person name="Riley R."/>
            <person name="LaButti K."/>
            <person name="Pangilinan J."/>
            <person name="Andreopoulos W."/>
            <person name="Lipzen A."/>
            <person name="Yan J."/>
            <person name="Wang M."/>
            <person name="Ng V."/>
            <person name="Grigoriev I.V."/>
            <person name="Spatafora J.W."/>
            <person name="Magnuson J.K."/>
            <person name="Baker S.E."/>
            <person name="Pomraning K.R."/>
        </authorList>
    </citation>
    <scope>NUCLEOTIDE SEQUENCE [LARGE SCALE GENOMIC DNA]</scope>
    <source>
        <strain evidence="3 4">Phaff 52-87</strain>
    </source>
</reference>